<feature type="binding site" evidence="9">
    <location>
        <position position="46"/>
    </location>
    <ligand>
        <name>iminosuccinate</name>
        <dbReference type="ChEBI" id="CHEBI:77875"/>
    </ligand>
</feature>
<dbReference type="NCBIfam" id="TIGR00550">
    <property type="entry name" value="nadA"/>
    <property type="match status" value="1"/>
</dbReference>
<comment type="similarity">
    <text evidence="9">Belongs to the quinolinate synthase family. Type 2 subfamily.</text>
</comment>
<evidence type="ECO:0000256" key="2">
    <source>
        <dbReference type="ARBA" id="ARBA00012669"/>
    </source>
</evidence>
<evidence type="ECO:0000256" key="5">
    <source>
        <dbReference type="ARBA" id="ARBA00022679"/>
    </source>
</evidence>
<keyword evidence="8 9" id="KW-0411">Iron-sulfur</keyword>
<dbReference type="UniPathway" id="UPA00253">
    <property type="reaction ID" value="UER00327"/>
</dbReference>
<feature type="binding site" evidence="9">
    <location>
        <position position="63"/>
    </location>
    <ligand>
        <name>iminosuccinate</name>
        <dbReference type="ChEBI" id="CHEBI:77875"/>
    </ligand>
</feature>
<feature type="binding site" evidence="9">
    <location>
        <begin position="134"/>
        <end position="136"/>
    </location>
    <ligand>
        <name>iminosuccinate</name>
        <dbReference type="ChEBI" id="CHEBI:77875"/>
    </ligand>
</feature>
<reference evidence="10" key="1">
    <citation type="submission" date="2019-10" db="EMBL/GenBank/DDBJ databases">
        <title>Draft genome sequence of Panacibacter sp. KCS-6.</title>
        <authorList>
            <person name="Yim K.J."/>
        </authorList>
    </citation>
    <scope>NUCLEOTIDE SEQUENCE</scope>
    <source>
        <strain evidence="10">KCS-6</strain>
    </source>
</reference>
<keyword evidence="9" id="KW-0963">Cytoplasm</keyword>
<keyword evidence="5 9" id="KW-0808">Transferase</keyword>
<feature type="binding site" evidence="9">
    <location>
        <position position="108"/>
    </location>
    <ligand>
        <name>[4Fe-4S] cluster</name>
        <dbReference type="ChEBI" id="CHEBI:49883"/>
    </ligand>
</feature>
<dbReference type="PANTHER" id="PTHR30573">
    <property type="entry name" value="QUINOLINATE SYNTHETASE A"/>
    <property type="match status" value="1"/>
</dbReference>
<evidence type="ECO:0000256" key="7">
    <source>
        <dbReference type="ARBA" id="ARBA00023004"/>
    </source>
</evidence>
<feature type="binding site" evidence="9">
    <location>
        <position position="151"/>
    </location>
    <ligand>
        <name>iminosuccinate</name>
        <dbReference type="ChEBI" id="CHEBI:77875"/>
    </ligand>
</feature>
<dbReference type="GO" id="GO:0051539">
    <property type="term" value="F:4 iron, 4 sulfur cluster binding"/>
    <property type="evidence" value="ECO:0007669"/>
    <property type="project" value="UniProtKB-KW"/>
</dbReference>
<keyword evidence="7 9" id="KW-0408">Iron</keyword>
<evidence type="ECO:0000256" key="8">
    <source>
        <dbReference type="ARBA" id="ARBA00023014"/>
    </source>
</evidence>
<dbReference type="InterPro" id="IPR003473">
    <property type="entry name" value="NadA"/>
</dbReference>
<dbReference type="GO" id="GO:0046872">
    <property type="term" value="F:metal ion binding"/>
    <property type="evidence" value="ECO:0007669"/>
    <property type="project" value="UniProtKB-KW"/>
</dbReference>
<evidence type="ECO:0000256" key="1">
    <source>
        <dbReference type="ARBA" id="ARBA00005065"/>
    </source>
</evidence>
<dbReference type="Pfam" id="PF02445">
    <property type="entry name" value="NadA"/>
    <property type="match status" value="1"/>
</dbReference>
<keyword evidence="3 9" id="KW-0004">4Fe-4S</keyword>
<feature type="binding site" evidence="9">
    <location>
        <position position="287"/>
    </location>
    <ligand>
        <name>[4Fe-4S] cluster</name>
        <dbReference type="ChEBI" id="CHEBI:49883"/>
    </ligand>
</feature>
<gene>
    <name evidence="9 10" type="primary">nadA</name>
    <name evidence="10" type="ORF">GD597_08720</name>
</gene>
<organism evidence="10 11">
    <name type="scientific">Limnovirga soli</name>
    <dbReference type="NCBI Taxonomy" id="2656915"/>
    <lineage>
        <taxon>Bacteria</taxon>
        <taxon>Pseudomonadati</taxon>
        <taxon>Bacteroidota</taxon>
        <taxon>Chitinophagia</taxon>
        <taxon>Chitinophagales</taxon>
        <taxon>Chitinophagaceae</taxon>
        <taxon>Limnovirga</taxon>
    </lineage>
</organism>
<evidence type="ECO:0000256" key="9">
    <source>
        <dbReference type="HAMAP-Rule" id="MF_00568"/>
    </source>
</evidence>
<dbReference type="RefSeq" id="WP_171607459.1">
    <property type="nucleotide sequence ID" value="NZ_WHPF01000005.1"/>
</dbReference>
<keyword evidence="6 9" id="KW-0479">Metal-binding</keyword>
<feature type="binding site" evidence="9">
    <location>
        <position position="194"/>
    </location>
    <ligand>
        <name>[4Fe-4S] cluster</name>
        <dbReference type="ChEBI" id="CHEBI:49883"/>
    </ligand>
</feature>
<sequence length="337" mass="37312">MDINIEKAVKEIESKGFLDLDLDPSMNLFEAIEDLKKEKNAVLLAHYYQEPDIQDVADFIGDSLGLAQQAAKTNADVIVFAGVHFMAETAKILNPSKKVLLPDLKAGCSLADSAPAGLFKAYKYRYPDHLVVSYINCSAEIKALSDIICTSSNAVSIIDSIPKDQAIIFAPDKNLGAFLNKQTGRNMRLWDGACMVHEIFSLEKITKLKIRNPKAKLIAHPECEDVILKIADFVGSTTQLLKFAVTDNCNEFIVATETGILHQMQKDAPFKTFIPAPPNNSCACNDCPHMKLNTLEKLYLCMKYELPEINMVEDLRLAALKPMNRMMDISRAAGLIG</sequence>
<dbReference type="GO" id="GO:0034628">
    <property type="term" value="P:'de novo' NAD+ biosynthetic process from L-aspartate"/>
    <property type="evidence" value="ECO:0007669"/>
    <property type="project" value="TreeGrafter"/>
</dbReference>
<dbReference type="SUPFAM" id="SSF142754">
    <property type="entry name" value="NadA-like"/>
    <property type="match status" value="1"/>
</dbReference>
<feature type="binding site" evidence="9">
    <location>
        <position position="237"/>
    </location>
    <ligand>
        <name>iminosuccinate</name>
        <dbReference type="ChEBI" id="CHEBI:77875"/>
    </ligand>
</feature>
<comment type="function">
    <text evidence="9">Catalyzes the condensation of iminoaspartate with dihydroxyacetone phosphate to form quinolinate.</text>
</comment>
<evidence type="ECO:0000313" key="11">
    <source>
        <dbReference type="Proteomes" id="UP000598971"/>
    </source>
</evidence>
<comment type="catalytic activity">
    <reaction evidence="9">
        <text>iminosuccinate + dihydroxyacetone phosphate = quinolinate + phosphate + 2 H2O + H(+)</text>
        <dbReference type="Rhea" id="RHEA:25888"/>
        <dbReference type="ChEBI" id="CHEBI:15377"/>
        <dbReference type="ChEBI" id="CHEBI:15378"/>
        <dbReference type="ChEBI" id="CHEBI:29959"/>
        <dbReference type="ChEBI" id="CHEBI:43474"/>
        <dbReference type="ChEBI" id="CHEBI:57642"/>
        <dbReference type="ChEBI" id="CHEBI:77875"/>
        <dbReference type="EC" id="2.5.1.72"/>
    </reaction>
</comment>
<dbReference type="InterPro" id="IPR023066">
    <property type="entry name" value="Quinolinate_synth_type2"/>
</dbReference>
<dbReference type="Proteomes" id="UP000598971">
    <property type="component" value="Unassembled WGS sequence"/>
</dbReference>
<keyword evidence="11" id="KW-1185">Reference proteome</keyword>
<dbReference type="InterPro" id="IPR036094">
    <property type="entry name" value="NadA_sf"/>
</dbReference>
<comment type="pathway">
    <text evidence="1 9">Cofactor biosynthesis; NAD(+) biosynthesis; quinolinate from iminoaspartate: step 1/1.</text>
</comment>
<comment type="caution">
    <text evidence="10">The sequence shown here is derived from an EMBL/GenBank/DDBJ whole genome shotgun (WGS) entry which is preliminary data.</text>
</comment>
<dbReference type="HAMAP" id="MF_00568">
    <property type="entry name" value="NadA_type2"/>
    <property type="match status" value="1"/>
</dbReference>
<keyword evidence="4 9" id="KW-0662">Pyridine nucleotide biosynthesis</keyword>
<dbReference type="NCBIfam" id="NF006878">
    <property type="entry name" value="PRK09375.1-2"/>
    <property type="match status" value="1"/>
</dbReference>
<name>A0A8J8FEY1_9BACT</name>
<proteinExistence type="inferred from homology"/>
<evidence type="ECO:0000256" key="4">
    <source>
        <dbReference type="ARBA" id="ARBA00022642"/>
    </source>
</evidence>
<dbReference type="GO" id="GO:0005829">
    <property type="term" value="C:cytosol"/>
    <property type="evidence" value="ECO:0007669"/>
    <property type="project" value="TreeGrafter"/>
</dbReference>
<dbReference type="PANTHER" id="PTHR30573:SF0">
    <property type="entry name" value="QUINOLINATE SYNTHASE, CHLOROPLASTIC"/>
    <property type="match status" value="1"/>
</dbReference>
<comment type="cofactor">
    <cofactor evidence="9">
        <name>[4Fe-4S] cluster</name>
        <dbReference type="ChEBI" id="CHEBI:49883"/>
    </cofactor>
    <text evidence="9">Binds 1 [4Fe-4S] cluster per subunit.</text>
</comment>
<evidence type="ECO:0000256" key="3">
    <source>
        <dbReference type="ARBA" id="ARBA00022485"/>
    </source>
</evidence>
<evidence type="ECO:0000256" key="6">
    <source>
        <dbReference type="ARBA" id="ARBA00022723"/>
    </source>
</evidence>
<dbReference type="GO" id="GO:0008987">
    <property type="term" value="F:quinolinate synthetase A activity"/>
    <property type="evidence" value="ECO:0007669"/>
    <property type="project" value="UniProtKB-UniRule"/>
</dbReference>
<accession>A0A8J8FEY1</accession>
<feature type="binding site" evidence="9">
    <location>
        <begin position="220"/>
        <end position="222"/>
    </location>
    <ligand>
        <name>iminosuccinate</name>
        <dbReference type="ChEBI" id="CHEBI:77875"/>
    </ligand>
</feature>
<evidence type="ECO:0000313" key="10">
    <source>
        <dbReference type="EMBL" id="NNV55538.1"/>
    </source>
</evidence>
<dbReference type="Gene3D" id="3.40.50.10800">
    <property type="entry name" value="NadA-like"/>
    <property type="match status" value="3"/>
</dbReference>
<protein>
    <recommendedName>
        <fullName evidence="2 9">Quinolinate synthase</fullName>
        <ecNumber evidence="2 9">2.5.1.72</ecNumber>
    </recommendedName>
</protein>
<comment type="subcellular location">
    <subcellularLocation>
        <location evidence="9">Cytoplasm</location>
    </subcellularLocation>
</comment>
<dbReference type="AlphaFoldDB" id="A0A8J8FEY1"/>
<dbReference type="EMBL" id="WHPF01000005">
    <property type="protein sequence ID" value="NNV55538.1"/>
    <property type="molecule type" value="Genomic_DNA"/>
</dbReference>
<dbReference type="EC" id="2.5.1.72" evidence="2 9"/>